<comment type="caution">
    <text evidence="1">The sequence shown here is derived from an EMBL/GenBank/DDBJ whole genome shotgun (WGS) entry which is preliminary data.</text>
</comment>
<proteinExistence type="predicted"/>
<accession>A0A941JLN0</accession>
<dbReference type="AlphaFoldDB" id="A0A941JLN0"/>
<dbReference type="Pfam" id="PF08958">
    <property type="entry name" value="DUF1871"/>
    <property type="match status" value="1"/>
</dbReference>
<name>A0A941JLN0_NIACI</name>
<sequence length="86" mass="9912">MNSQEMNLEFIRLLNEWDPFSIGEGNYETEIADSLQALYDLDSEEELANAIQAIYEFSFEEVIPLENCLAISNKLMYVKRSSSCSF</sequence>
<gene>
    <name evidence="1" type="ORF">KD144_03720</name>
</gene>
<protein>
    <submittedName>
        <fullName evidence="1">DUF1871 family protein</fullName>
    </submittedName>
</protein>
<dbReference type="SUPFAM" id="SSF116922">
    <property type="entry name" value="YugE-like"/>
    <property type="match status" value="1"/>
</dbReference>
<dbReference type="RefSeq" id="WP_016202376.1">
    <property type="nucleotide sequence ID" value="NZ_JAGTPX020000003.1"/>
</dbReference>
<dbReference type="EMBL" id="JAGTPX010000003">
    <property type="protein sequence ID" value="MBR8668639.1"/>
    <property type="molecule type" value="Genomic_DNA"/>
</dbReference>
<evidence type="ECO:0000313" key="1">
    <source>
        <dbReference type="EMBL" id="MBR8668639.1"/>
    </source>
</evidence>
<dbReference type="InterPro" id="IPR015053">
    <property type="entry name" value="DUF1871"/>
</dbReference>
<dbReference type="InterPro" id="IPR023162">
    <property type="entry name" value="Apc36109-like_dom_sf"/>
</dbReference>
<dbReference type="Gene3D" id="1.10.340.20">
    <property type="entry name" value="Apc36109-like domain"/>
    <property type="match status" value="1"/>
</dbReference>
<organism evidence="1">
    <name type="scientific">Niallia circulans</name>
    <name type="common">Bacillus circulans</name>
    <dbReference type="NCBI Taxonomy" id="1397"/>
    <lineage>
        <taxon>Bacteria</taxon>
        <taxon>Bacillati</taxon>
        <taxon>Bacillota</taxon>
        <taxon>Bacilli</taxon>
        <taxon>Bacillales</taxon>
        <taxon>Bacillaceae</taxon>
        <taxon>Niallia</taxon>
    </lineage>
</organism>
<reference evidence="1" key="1">
    <citation type="submission" date="2021-04" db="EMBL/GenBank/DDBJ databases">
        <title>Genomic analysis of electroactive and textile dye degrading Bacillus circulans strain: DC10 isolated from constructed wetland-microbial fuel cells treating textile dye wastewaters.</title>
        <authorList>
            <person name="Patel D.U."/>
            <person name="Desai C.R."/>
        </authorList>
    </citation>
    <scope>NUCLEOTIDE SEQUENCE</scope>
    <source>
        <strain evidence="1">DC10</strain>
    </source>
</reference>